<dbReference type="SUPFAM" id="SSF54106">
    <property type="entry name" value="LysM domain"/>
    <property type="match status" value="1"/>
</dbReference>
<keyword evidence="2" id="KW-0732">Signal</keyword>
<protein>
    <submittedName>
        <fullName evidence="4">LysM peptidoglycan-binding domain-containing protein</fullName>
    </submittedName>
</protein>
<dbReference type="SMART" id="SM00257">
    <property type="entry name" value="LysM"/>
    <property type="match status" value="1"/>
</dbReference>
<evidence type="ECO:0000259" key="3">
    <source>
        <dbReference type="PROSITE" id="PS51782"/>
    </source>
</evidence>
<feature type="compositionally biased region" description="Polar residues" evidence="1">
    <location>
        <begin position="116"/>
        <end position="132"/>
    </location>
</feature>
<evidence type="ECO:0000256" key="1">
    <source>
        <dbReference type="SAM" id="MobiDB-lite"/>
    </source>
</evidence>
<organism evidence="4 5">
    <name type="scientific">Adhaeribacter swui</name>
    <dbReference type="NCBI Taxonomy" id="2086471"/>
    <lineage>
        <taxon>Bacteria</taxon>
        <taxon>Pseudomonadati</taxon>
        <taxon>Bacteroidota</taxon>
        <taxon>Cytophagia</taxon>
        <taxon>Cytophagales</taxon>
        <taxon>Hymenobacteraceae</taxon>
        <taxon>Adhaeribacter</taxon>
    </lineage>
</organism>
<proteinExistence type="predicted"/>
<gene>
    <name evidence="4" type="ORF">HUW51_03755</name>
</gene>
<dbReference type="Pfam" id="PF01476">
    <property type="entry name" value="LysM"/>
    <property type="match status" value="1"/>
</dbReference>
<dbReference type="InterPro" id="IPR036779">
    <property type="entry name" value="LysM_dom_sf"/>
</dbReference>
<keyword evidence="5" id="KW-1185">Reference proteome</keyword>
<name>A0A7G7G3Z3_9BACT</name>
<dbReference type="Gene3D" id="3.10.350.10">
    <property type="entry name" value="LysM domain"/>
    <property type="match status" value="1"/>
</dbReference>
<dbReference type="EMBL" id="CP055156">
    <property type="protein sequence ID" value="QNF31877.1"/>
    <property type="molecule type" value="Genomic_DNA"/>
</dbReference>
<feature type="region of interest" description="Disordered" evidence="1">
    <location>
        <begin position="97"/>
        <end position="132"/>
    </location>
</feature>
<reference evidence="4 5" key="1">
    <citation type="journal article" date="2018" name="Int. J. Syst. Evol. Microbiol.">
        <title>Adhaeribacter swui sp. nov., isolated from wet mud.</title>
        <authorList>
            <person name="Kim D.U."/>
            <person name="Kim K.W."/>
            <person name="Kang M.S."/>
            <person name="Kim J.Y."/>
            <person name="Jang J.H."/>
            <person name="Kim M.K."/>
        </authorList>
    </citation>
    <scope>NUCLEOTIDE SEQUENCE [LARGE SCALE GENOMIC DNA]</scope>
    <source>
        <strain evidence="4 5">KCTC 52873</strain>
    </source>
</reference>
<evidence type="ECO:0000256" key="2">
    <source>
        <dbReference type="SAM" id="SignalP"/>
    </source>
</evidence>
<dbReference type="Proteomes" id="UP000515237">
    <property type="component" value="Chromosome"/>
</dbReference>
<dbReference type="PROSITE" id="PS51782">
    <property type="entry name" value="LYSM"/>
    <property type="match status" value="1"/>
</dbReference>
<dbReference type="KEGG" id="aswu:HUW51_03755"/>
<accession>A0A7G7G3Z3</accession>
<feature type="chain" id="PRO_5028813597" evidence="2">
    <location>
        <begin position="25"/>
        <end position="392"/>
    </location>
</feature>
<sequence length="392" mass="43587">MQRWGRPGGKLFFLIFLFCQSVCAQSLVTDSVSTGSNQEITGQHLVQPGDTYYRLSKIYQVPVDSLISWNGASLPVGKTIRVRSQSLIEPAKASGATVKAQAPRLNSPAKAKAADSKNTATASEPPQPVSTTITHYDKEDHATSAMHKTTQRIMVVPFDPYLYFSDADEDISRQSKIPRPDVRYTFRSRLSALLTPNGFETINLLHGGTSRSADSLPAIYKALDYQYLPVTASKYNPLPPKQKTILSGPKAWFQKQKAKVGITTPQEATAATAADKYYGVTAKSSDFYTYYNNRYQLDYYLFINQFEIHTDYSNCLDRTTQDFIREFTVHYTLVDAQGNLIAGNKVKIPYVSNVNDLDKISRDNLGKIAQRILDDLPPAQIPNSEAAAADQN</sequence>
<feature type="signal peptide" evidence="2">
    <location>
        <begin position="1"/>
        <end position="24"/>
    </location>
</feature>
<dbReference type="AlphaFoldDB" id="A0A7G7G3Z3"/>
<dbReference type="RefSeq" id="WP_185272660.1">
    <property type="nucleotide sequence ID" value="NZ_CP055156.1"/>
</dbReference>
<dbReference type="InterPro" id="IPR018392">
    <property type="entry name" value="LysM"/>
</dbReference>
<feature type="domain" description="LysM" evidence="3">
    <location>
        <begin position="42"/>
        <end position="88"/>
    </location>
</feature>
<dbReference type="CDD" id="cd00118">
    <property type="entry name" value="LysM"/>
    <property type="match status" value="1"/>
</dbReference>
<evidence type="ECO:0000313" key="4">
    <source>
        <dbReference type="EMBL" id="QNF31877.1"/>
    </source>
</evidence>
<evidence type="ECO:0000313" key="5">
    <source>
        <dbReference type="Proteomes" id="UP000515237"/>
    </source>
</evidence>